<dbReference type="EMBL" id="DRXE01000217">
    <property type="protein sequence ID" value="HHM68201.1"/>
    <property type="molecule type" value="Genomic_DNA"/>
</dbReference>
<accession>A0A7C5REW2</accession>
<comment type="caution">
    <text evidence="1">The sequence shown here is derived from an EMBL/GenBank/DDBJ whole genome shotgun (WGS) entry which is preliminary data.</text>
</comment>
<sequence>MFVRYSGPVPLHQYATLEEAPQGELLYYFPEPDHPVPVLRAGSRLLYPEPDGVYRYWVTYEAPTRFALPEAEGDALVVFYDPLGKAFGLEVYMGRRLQAREVLHEGEMAKEAFLALFGRWA</sequence>
<proteinExistence type="predicted"/>
<protein>
    <submittedName>
        <fullName evidence="1">Uncharacterized protein</fullName>
    </submittedName>
</protein>
<name>A0A7C5REW2_9DEIN</name>
<reference evidence="1" key="1">
    <citation type="journal article" date="2020" name="mSystems">
        <title>Genome- and Community-Level Interaction Insights into Carbon Utilization and Element Cycling Functions of Hydrothermarchaeota in Hydrothermal Sediment.</title>
        <authorList>
            <person name="Zhou Z."/>
            <person name="Liu Y."/>
            <person name="Xu W."/>
            <person name="Pan J."/>
            <person name="Luo Z.H."/>
            <person name="Li M."/>
        </authorList>
    </citation>
    <scope>NUCLEOTIDE SEQUENCE [LARGE SCALE GENOMIC DNA]</scope>
    <source>
        <strain evidence="1">SpSt-1071</strain>
    </source>
</reference>
<evidence type="ECO:0000313" key="1">
    <source>
        <dbReference type="EMBL" id="HHM68201.1"/>
    </source>
</evidence>
<organism evidence="1">
    <name type="scientific">Thermus caliditerrae</name>
    <dbReference type="NCBI Taxonomy" id="1330700"/>
    <lineage>
        <taxon>Bacteria</taxon>
        <taxon>Thermotogati</taxon>
        <taxon>Deinococcota</taxon>
        <taxon>Deinococci</taxon>
        <taxon>Thermales</taxon>
        <taxon>Thermaceae</taxon>
        <taxon>Thermus</taxon>
    </lineage>
</organism>
<gene>
    <name evidence="1" type="ORF">ENM28_05780</name>
</gene>
<dbReference type="AlphaFoldDB" id="A0A7C5REW2"/>